<feature type="domain" description="Immunity MXAN-0049 protein" evidence="1">
    <location>
        <begin position="35"/>
        <end position="225"/>
    </location>
</feature>
<organism evidence="2 3">
    <name type="scientific">Hufsiella ginkgonis</name>
    <dbReference type="NCBI Taxonomy" id="2695274"/>
    <lineage>
        <taxon>Bacteria</taxon>
        <taxon>Pseudomonadati</taxon>
        <taxon>Bacteroidota</taxon>
        <taxon>Sphingobacteriia</taxon>
        <taxon>Sphingobacteriales</taxon>
        <taxon>Sphingobacteriaceae</taxon>
        <taxon>Hufsiella</taxon>
    </lineage>
</organism>
<gene>
    <name evidence="2" type="ORF">GS398_01285</name>
</gene>
<dbReference type="Proteomes" id="UP000451233">
    <property type="component" value="Unassembled WGS sequence"/>
</dbReference>
<name>A0A7K1XT26_9SPHI</name>
<protein>
    <recommendedName>
        <fullName evidence="1">Immunity MXAN-0049 protein domain-containing protein</fullName>
    </recommendedName>
</protein>
<dbReference type="RefSeq" id="WP_160904934.1">
    <property type="nucleotide sequence ID" value="NZ_WVHS01000001.1"/>
</dbReference>
<proteinExistence type="predicted"/>
<comment type="caution">
    <text evidence="2">The sequence shown here is derived from an EMBL/GenBank/DDBJ whole genome shotgun (WGS) entry which is preliminary data.</text>
</comment>
<evidence type="ECO:0000313" key="3">
    <source>
        <dbReference type="Proteomes" id="UP000451233"/>
    </source>
</evidence>
<evidence type="ECO:0000313" key="2">
    <source>
        <dbReference type="EMBL" id="MXV13919.1"/>
    </source>
</evidence>
<accession>A0A7K1XT26</accession>
<sequence>MPATTYYILNFPSSSKETGLVYPQVQKMSEGYDTKGPNATRQLFRCWQEFPDFTPDLDSFVLHAKSKPTDFLSNALSARGMIVSDKVKTIFEAANTCPIRFYPAGLKYKGKSLEGYYWMHIISDYTGFVDYPNSSFFIYKTFTHNIGYIKIDSKEDLLNKEERLKKDNPQHTLAIWAEKIKLLPEFDAALDFFQIGKFTSDTYVSKRLQTRLEKEQVSGYDLSPATNLV</sequence>
<keyword evidence="3" id="KW-1185">Reference proteome</keyword>
<dbReference type="EMBL" id="WVHS01000001">
    <property type="protein sequence ID" value="MXV13919.1"/>
    <property type="molecule type" value="Genomic_DNA"/>
</dbReference>
<reference evidence="2 3" key="1">
    <citation type="submission" date="2019-11" db="EMBL/GenBank/DDBJ databases">
        <title>Pedobacter sp. HMF7056 Genome sequencing and assembly.</title>
        <authorList>
            <person name="Kang H."/>
            <person name="Kim H."/>
            <person name="Joh K."/>
        </authorList>
    </citation>
    <scope>NUCLEOTIDE SEQUENCE [LARGE SCALE GENOMIC DNA]</scope>
    <source>
        <strain evidence="2 3">HMF7056</strain>
    </source>
</reference>
<dbReference type="Pfam" id="PF07791">
    <property type="entry name" value="Imm11"/>
    <property type="match status" value="1"/>
</dbReference>
<dbReference type="InterPro" id="IPR012433">
    <property type="entry name" value="Imm11"/>
</dbReference>
<evidence type="ECO:0000259" key="1">
    <source>
        <dbReference type="Pfam" id="PF07791"/>
    </source>
</evidence>
<dbReference type="AlphaFoldDB" id="A0A7K1XT26"/>